<feature type="domain" description="AMP-dependent synthetase/ligase" evidence="3">
    <location>
        <begin position="53"/>
        <end position="421"/>
    </location>
</feature>
<dbReference type="InterPro" id="IPR020845">
    <property type="entry name" value="AMP-binding_CS"/>
</dbReference>
<comment type="caution">
    <text evidence="5">The sequence shown here is derived from an EMBL/GenBank/DDBJ whole genome shotgun (WGS) entry which is preliminary data.</text>
</comment>
<dbReference type="FunFam" id="3.30.300.30:FF:000007">
    <property type="entry name" value="4-coumarate--CoA ligase 2"/>
    <property type="match status" value="1"/>
</dbReference>
<dbReference type="Gene3D" id="3.40.50.12780">
    <property type="entry name" value="N-terminal domain of ligase-like"/>
    <property type="match status" value="1"/>
</dbReference>
<comment type="similarity">
    <text evidence="1">Belongs to the ATP-dependent AMP-binding enzyme family.</text>
</comment>
<dbReference type="Gene3D" id="3.30.300.30">
    <property type="match status" value="1"/>
</dbReference>
<dbReference type="PANTHER" id="PTHR24096:SF149">
    <property type="entry name" value="AMP-BINDING DOMAIN-CONTAINING PROTEIN-RELATED"/>
    <property type="match status" value="1"/>
</dbReference>
<dbReference type="InterPro" id="IPR045851">
    <property type="entry name" value="AMP-bd_C_sf"/>
</dbReference>
<dbReference type="PANTHER" id="PTHR24096">
    <property type="entry name" value="LONG-CHAIN-FATTY-ACID--COA LIGASE"/>
    <property type="match status" value="1"/>
</dbReference>
<accession>A0AAE8MYT9</accession>
<dbReference type="InterPro" id="IPR025110">
    <property type="entry name" value="AMP-bd_C"/>
</dbReference>
<evidence type="ECO:0000256" key="1">
    <source>
        <dbReference type="ARBA" id="ARBA00006432"/>
    </source>
</evidence>
<proteinExistence type="inferred from homology"/>
<dbReference type="Proteomes" id="UP001187682">
    <property type="component" value="Unassembled WGS sequence"/>
</dbReference>
<evidence type="ECO:0000256" key="2">
    <source>
        <dbReference type="ARBA" id="ARBA00022598"/>
    </source>
</evidence>
<reference evidence="5" key="1">
    <citation type="submission" date="2018-03" db="EMBL/GenBank/DDBJ databases">
        <authorList>
            <person name="Guldener U."/>
        </authorList>
    </citation>
    <scope>NUCLEOTIDE SEQUENCE</scope>
</reference>
<dbReference type="PROSITE" id="PS00455">
    <property type="entry name" value="AMP_BINDING"/>
    <property type="match status" value="1"/>
</dbReference>
<evidence type="ECO:0000259" key="3">
    <source>
        <dbReference type="Pfam" id="PF00501"/>
    </source>
</evidence>
<dbReference type="Pfam" id="PF13193">
    <property type="entry name" value="AMP-binding_C"/>
    <property type="match status" value="1"/>
</dbReference>
<keyword evidence="2 5" id="KW-0436">Ligase</keyword>
<dbReference type="InterPro" id="IPR000873">
    <property type="entry name" value="AMP-dep_synth/lig_dom"/>
</dbReference>
<organism evidence="5 6">
    <name type="scientific">Cephalotrichum gorgonifer</name>
    <dbReference type="NCBI Taxonomy" id="2041049"/>
    <lineage>
        <taxon>Eukaryota</taxon>
        <taxon>Fungi</taxon>
        <taxon>Dikarya</taxon>
        <taxon>Ascomycota</taxon>
        <taxon>Pezizomycotina</taxon>
        <taxon>Sordariomycetes</taxon>
        <taxon>Hypocreomycetidae</taxon>
        <taxon>Microascales</taxon>
        <taxon>Microascaceae</taxon>
        <taxon>Cephalotrichum</taxon>
    </lineage>
</organism>
<protein>
    <submittedName>
        <fullName evidence="5">Related to 4-coumarate-CoA ligase</fullName>
    </submittedName>
</protein>
<dbReference type="GO" id="GO:0016405">
    <property type="term" value="F:CoA-ligase activity"/>
    <property type="evidence" value="ECO:0007669"/>
    <property type="project" value="TreeGrafter"/>
</dbReference>
<evidence type="ECO:0000313" key="5">
    <source>
        <dbReference type="EMBL" id="SPO01810.1"/>
    </source>
</evidence>
<dbReference type="AlphaFoldDB" id="A0AAE8MYT9"/>
<evidence type="ECO:0000313" key="6">
    <source>
        <dbReference type="Proteomes" id="UP001187682"/>
    </source>
</evidence>
<dbReference type="GO" id="GO:0019748">
    <property type="term" value="P:secondary metabolic process"/>
    <property type="evidence" value="ECO:0007669"/>
    <property type="project" value="TreeGrafter"/>
</dbReference>
<feature type="domain" description="AMP-binding enzyme C-terminal" evidence="4">
    <location>
        <begin position="470"/>
        <end position="544"/>
    </location>
</feature>
<sequence>MSTIVEKRPEGTIYKSPTRVRIPEVDVLTFLFDSPEPDTKDDDVVHADAETPSRSITKSRQRTLLRQVAHTFREGYGIGADGPEKDVVTLLALGHYTVPTIMYATVAAGGIFSALSPASTPGEVASQLNIMESKLLVCTPQLNPVAVAAAKIAGLSPDRVLVLGDGDGIVLNEAASAKAVHVSDQELDWTRIRDKQQLESSVICVLFSSGTTGMPKGVNLSHTSLVAAAVLSNHYTRTHWRRVDPARAKKHCTLAHLPVAHVAGVQGYFVSPTYIGSTVYWMQRFDFTKFLQLNKKLQITSFFSVPPIYLLIAKSDAVTDQFASLDHAISGAAPLGKETQAEAMRKLGKDESVVLAQTWGLSETAGCFTLLPRGVRDDTGSIGPLIPECEARIVDEEGHDVEPGQPGEMWVRGPVVFKSYYKNDKATKECFVDGWLVTGDILEFRDGLFHCVDRKKELIKYKATQVAPAELEALLLSNAKILDAAVIGVQGQGTELPRAYVVADQGKISGQEIVDWVASKVSDHKRLRGGVVFIEAIPKSPSGKILRKLLRDAVQREDKAKI</sequence>
<dbReference type="InterPro" id="IPR042099">
    <property type="entry name" value="ANL_N_sf"/>
</dbReference>
<dbReference type="SUPFAM" id="SSF56801">
    <property type="entry name" value="Acetyl-CoA synthetase-like"/>
    <property type="match status" value="1"/>
</dbReference>
<dbReference type="Pfam" id="PF00501">
    <property type="entry name" value="AMP-binding"/>
    <property type="match status" value="1"/>
</dbReference>
<keyword evidence="6" id="KW-1185">Reference proteome</keyword>
<evidence type="ECO:0000259" key="4">
    <source>
        <dbReference type="Pfam" id="PF13193"/>
    </source>
</evidence>
<gene>
    <name evidence="5" type="ORF">DNG_04483</name>
</gene>
<dbReference type="EMBL" id="ONZQ02000005">
    <property type="protein sequence ID" value="SPO01810.1"/>
    <property type="molecule type" value="Genomic_DNA"/>
</dbReference>
<name>A0AAE8MYT9_9PEZI</name>